<reference evidence="2" key="1">
    <citation type="submission" date="2025-08" db="UniProtKB">
        <authorList>
            <consortium name="Ensembl"/>
        </authorList>
    </citation>
    <scope>IDENTIFICATION</scope>
</reference>
<dbReference type="PANTHER" id="PTHR16201">
    <property type="entry name" value="SEVEN TRANSMEMBRANE PROTEIN 1-RELATED"/>
    <property type="match status" value="1"/>
</dbReference>
<sequence length="422" mass="44500">MLGAAPAGQCWQPVVALPAQRRSEPAMQGTLPVGHSGSAAWPASCLAGELVCVSWGLWTLAAVGLLCSDIPQCFAFQRGSASLCCRVSLQILTGAYMAVTDLICFLLTLFPLCLPESQRLAGVCRGTPPCLPLCRRRRQQLRDGLLALTLPLSLGAGRSLLVPGPRLSRERLRGAQRRLLGAVFEVSCPLIVPPGLGGQQAEPGLWAAQCRGKPCTRRWLWATLCSATAGVLYAAAIVARDQQPGHILRALPWLLIALGSAALDMAVSFLSFSPGILGWDMEVDGAWAVGLAWAGGRCHSRNTLNGALLVVADVSHSPLQAAKWAPLNMFPKPRSAPRMVAASHCLDLMIRLVQQVRVPGLSAPPGGGAGSMGSGMLLHLWQRMSSLQMDLGCMPRFGGVDASALLSCTAGRGQQLADAVAM</sequence>
<feature type="transmembrane region" description="Helical" evidence="1">
    <location>
        <begin position="251"/>
        <end position="272"/>
    </location>
</feature>
<dbReference type="OMA" id="ANWAPLT"/>
<evidence type="ECO:0000313" key="3">
    <source>
        <dbReference type="Proteomes" id="UP000472269"/>
    </source>
</evidence>
<accession>A0A663N1T0</accession>
<reference evidence="2" key="2">
    <citation type="submission" date="2025-09" db="UniProtKB">
        <authorList>
            <consortium name="Ensembl"/>
        </authorList>
    </citation>
    <scope>IDENTIFICATION</scope>
</reference>
<protein>
    <submittedName>
        <fullName evidence="2">Transmembrane protein 44</fullName>
    </submittedName>
</protein>
<proteinExistence type="predicted"/>
<dbReference type="PANTHER" id="PTHR16201:SF53">
    <property type="entry name" value="TRANSMEMBRANE PROTEIN 44"/>
    <property type="match status" value="1"/>
</dbReference>
<keyword evidence="3" id="KW-1185">Reference proteome</keyword>
<keyword evidence="1" id="KW-1133">Transmembrane helix</keyword>
<evidence type="ECO:0000256" key="1">
    <source>
        <dbReference type="SAM" id="Phobius"/>
    </source>
</evidence>
<keyword evidence="1" id="KW-0812">Transmembrane</keyword>
<name>A0A663N1T0_ATHCN</name>
<keyword evidence="1" id="KW-0472">Membrane</keyword>
<organism evidence="2 3">
    <name type="scientific">Athene cunicularia</name>
    <name type="common">Burrowing owl</name>
    <name type="synonym">Speotyto cunicularia</name>
    <dbReference type="NCBI Taxonomy" id="194338"/>
    <lineage>
        <taxon>Eukaryota</taxon>
        <taxon>Metazoa</taxon>
        <taxon>Chordata</taxon>
        <taxon>Craniata</taxon>
        <taxon>Vertebrata</taxon>
        <taxon>Euteleostomi</taxon>
        <taxon>Archelosauria</taxon>
        <taxon>Archosauria</taxon>
        <taxon>Dinosauria</taxon>
        <taxon>Saurischia</taxon>
        <taxon>Theropoda</taxon>
        <taxon>Coelurosauria</taxon>
        <taxon>Aves</taxon>
        <taxon>Neognathae</taxon>
        <taxon>Neoaves</taxon>
        <taxon>Telluraves</taxon>
        <taxon>Strigiformes</taxon>
        <taxon>Strigidae</taxon>
        <taxon>Athene</taxon>
    </lineage>
</organism>
<dbReference type="Proteomes" id="UP000472269">
    <property type="component" value="Unplaced"/>
</dbReference>
<dbReference type="AlphaFoldDB" id="A0A663N1T0"/>
<dbReference type="Ensembl" id="ENSACUT00000018917.1">
    <property type="protein sequence ID" value="ENSACUP00000017736.1"/>
    <property type="gene ID" value="ENSACUG00000011905.1"/>
</dbReference>
<dbReference type="GO" id="GO:0015174">
    <property type="term" value="F:basic amino acid transmembrane transporter activity"/>
    <property type="evidence" value="ECO:0007669"/>
    <property type="project" value="TreeGrafter"/>
</dbReference>
<evidence type="ECO:0000313" key="2">
    <source>
        <dbReference type="Ensembl" id="ENSACUP00000017736.1"/>
    </source>
</evidence>
<feature type="transmembrane region" description="Helical" evidence="1">
    <location>
        <begin position="219"/>
        <end position="239"/>
    </location>
</feature>
<dbReference type="InterPro" id="IPR051415">
    <property type="entry name" value="LAAT-1"/>
</dbReference>